<dbReference type="Pfam" id="PF13966">
    <property type="entry name" value="zf-RVT"/>
    <property type="match status" value="1"/>
</dbReference>
<sequence length="174" mass="20502">MRTAYQAFFISQLKVAGVRKSRVPNKCRFVIWLVIHGRFWTSDWLQRHGLRNNGPCALCSQHPETLDHLILGCVYSRETWFNLLHWARLQCVTPNPDAPFVEWWLQSRKEVPKPRRESFDTMVILGAWRIWNERNGRVFRGASLPPMSLVGSIANEARLWDRVGIFVWSEFFCE</sequence>
<accession>A0A0A9E2U6</accession>
<protein>
    <recommendedName>
        <fullName evidence="1">Reverse transcriptase zinc-binding domain-containing protein</fullName>
    </recommendedName>
</protein>
<organism evidence="2">
    <name type="scientific">Arundo donax</name>
    <name type="common">Giant reed</name>
    <name type="synonym">Donax arundinaceus</name>
    <dbReference type="NCBI Taxonomy" id="35708"/>
    <lineage>
        <taxon>Eukaryota</taxon>
        <taxon>Viridiplantae</taxon>
        <taxon>Streptophyta</taxon>
        <taxon>Embryophyta</taxon>
        <taxon>Tracheophyta</taxon>
        <taxon>Spermatophyta</taxon>
        <taxon>Magnoliopsida</taxon>
        <taxon>Liliopsida</taxon>
        <taxon>Poales</taxon>
        <taxon>Poaceae</taxon>
        <taxon>PACMAD clade</taxon>
        <taxon>Arundinoideae</taxon>
        <taxon>Arundineae</taxon>
        <taxon>Arundo</taxon>
    </lineage>
</organism>
<reference evidence="2" key="2">
    <citation type="journal article" date="2015" name="Data Brief">
        <title>Shoot transcriptome of the giant reed, Arundo donax.</title>
        <authorList>
            <person name="Barrero R.A."/>
            <person name="Guerrero F.D."/>
            <person name="Moolhuijzen P."/>
            <person name="Goolsby J.A."/>
            <person name="Tidwell J."/>
            <person name="Bellgard S.E."/>
            <person name="Bellgard M.I."/>
        </authorList>
    </citation>
    <scope>NUCLEOTIDE SEQUENCE</scope>
    <source>
        <tissue evidence="2">Shoot tissue taken approximately 20 cm above the soil surface</tissue>
    </source>
</reference>
<proteinExistence type="predicted"/>
<evidence type="ECO:0000259" key="1">
    <source>
        <dbReference type="Pfam" id="PF13966"/>
    </source>
</evidence>
<name>A0A0A9E2U6_ARUDO</name>
<dbReference type="PANTHER" id="PTHR33116">
    <property type="entry name" value="REVERSE TRANSCRIPTASE ZINC-BINDING DOMAIN-CONTAINING PROTEIN-RELATED-RELATED"/>
    <property type="match status" value="1"/>
</dbReference>
<evidence type="ECO:0000313" key="2">
    <source>
        <dbReference type="EMBL" id="JAD92210.1"/>
    </source>
</evidence>
<feature type="domain" description="Reverse transcriptase zinc-binding" evidence="1">
    <location>
        <begin position="3"/>
        <end position="80"/>
    </location>
</feature>
<dbReference type="EMBL" id="GBRH01205685">
    <property type="protein sequence ID" value="JAD92210.1"/>
    <property type="molecule type" value="Transcribed_RNA"/>
</dbReference>
<dbReference type="AlphaFoldDB" id="A0A0A9E2U6"/>
<dbReference type="PANTHER" id="PTHR33116:SF78">
    <property type="entry name" value="OS12G0587133 PROTEIN"/>
    <property type="match status" value="1"/>
</dbReference>
<reference evidence="2" key="1">
    <citation type="submission" date="2014-09" db="EMBL/GenBank/DDBJ databases">
        <authorList>
            <person name="Magalhaes I.L.F."/>
            <person name="Oliveira U."/>
            <person name="Santos F.R."/>
            <person name="Vidigal T.H.D.A."/>
            <person name="Brescovit A.D."/>
            <person name="Santos A.J."/>
        </authorList>
    </citation>
    <scope>NUCLEOTIDE SEQUENCE</scope>
    <source>
        <tissue evidence="2">Shoot tissue taken approximately 20 cm above the soil surface</tissue>
    </source>
</reference>
<dbReference type="InterPro" id="IPR026960">
    <property type="entry name" value="RVT-Znf"/>
</dbReference>